<dbReference type="GO" id="GO:0044877">
    <property type="term" value="F:protein-containing complex binding"/>
    <property type="evidence" value="ECO:0007669"/>
    <property type="project" value="InterPro"/>
</dbReference>
<keyword evidence="12" id="KW-1185">Reference proteome</keyword>
<dbReference type="AlphaFoldDB" id="A0A0N9VLS1"/>
<comment type="similarity">
    <text evidence="7">Belongs to the YfgM family.</text>
</comment>
<dbReference type="Gene3D" id="1.25.40.10">
    <property type="entry name" value="Tetratricopeptide repeat domain"/>
    <property type="match status" value="1"/>
</dbReference>
<keyword evidence="5 9" id="KW-0472">Membrane</keyword>
<gene>
    <name evidence="11" type="ORF">AOY20_01475</name>
</gene>
<dbReference type="STRING" id="1324350.AOY20_01475"/>
<protein>
    <recommendedName>
        <fullName evidence="8">Ancillary SecYEG translocon subunit</fullName>
    </recommendedName>
</protein>
<dbReference type="SUPFAM" id="SSF48452">
    <property type="entry name" value="TPR-like"/>
    <property type="match status" value="1"/>
</dbReference>
<dbReference type="PANTHER" id="PTHR38035">
    <property type="entry name" value="UPF0070 PROTEIN YFGM"/>
    <property type="match status" value="1"/>
</dbReference>
<dbReference type="InterPro" id="IPR011990">
    <property type="entry name" value="TPR-like_helical_dom_sf"/>
</dbReference>
<reference evidence="11 12" key="1">
    <citation type="journal article" date="2015" name="Int. J. Syst. Evol. Microbiol.">
        <title>Acinetobacter equi sp. nov. isolated from horse faeces.</title>
        <authorList>
            <person name="Poppel M.T."/>
            <person name="Skiebe E."/>
            <person name="Laue M."/>
            <person name="Bergmann H."/>
            <person name="Ebersberger I."/>
            <person name="Garn T."/>
            <person name="Fruth A."/>
            <person name="Baumgardt S."/>
            <person name="Busse H.J."/>
            <person name="Wilharm G."/>
        </authorList>
    </citation>
    <scope>NUCLEOTIDE SEQUENCE [LARGE SCALE GENOMIC DNA]</scope>
    <source>
        <strain evidence="11 12">114</strain>
    </source>
</reference>
<feature type="transmembrane region" description="Helical" evidence="9">
    <location>
        <begin position="20"/>
        <end position="41"/>
    </location>
</feature>
<accession>A0A0N9VLS1</accession>
<comment type="subcellular location">
    <subcellularLocation>
        <location evidence="1">Cell membrane</location>
        <topology evidence="1">Single-pass type II membrane protein</topology>
    </subcellularLocation>
</comment>
<proteinExistence type="inferred from homology"/>
<dbReference type="EMBL" id="CP012808">
    <property type="protein sequence ID" value="ALH94316.1"/>
    <property type="molecule type" value="Genomic_DNA"/>
</dbReference>
<evidence type="ECO:0000256" key="6">
    <source>
        <dbReference type="ARBA" id="ARBA00023186"/>
    </source>
</evidence>
<dbReference type="PIRSF" id="PIRSF006170">
    <property type="entry name" value="YfgM"/>
    <property type="match status" value="1"/>
</dbReference>
<evidence type="ECO:0000256" key="8">
    <source>
        <dbReference type="ARBA" id="ARBA00024235"/>
    </source>
</evidence>
<evidence type="ECO:0000259" key="10">
    <source>
        <dbReference type="Pfam" id="PF09976"/>
    </source>
</evidence>
<evidence type="ECO:0000256" key="7">
    <source>
        <dbReference type="ARBA" id="ARBA00024197"/>
    </source>
</evidence>
<dbReference type="InterPro" id="IPR026039">
    <property type="entry name" value="YfgM"/>
</dbReference>
<evidence type="ECO:0000256" key="4">
    <source>
        <dbReference type="ARBA" id="ARBA00022989"/>
    </source>
</evidence>
<evidence type="ECO:0000256" key="1">
    <source>
        <dbReference type="ARBA" id="ARBA00004401"/>
    </source>
</evidence>
<name>A0A0N9VLS1_9GAMM</name>
<dbReference type="Pfam" id="PF09976">
    <property type="entry name" value="TPR_21"/>
    <property type="match status" value="1"/>
</dbReference>
<keyword evidence="4 9" id="KW-1133">Transmembrane helix</keyword>
<dbReference type="OrthoDB" id="9789675at2"/>
<dbReference type="InterPro" id="IPR018704">
    <property type="entry name" value="SecYEG/CpoB_TPR"/>
</dbReference>
<dbReference type="GO" id="GO:0005886">
    <property type="term" value="C:plasma membrane"/>
    <property type="evidence" value="ECO:0007669"/>
    <property type="project" value="UniProtKB-SubCell"/>
</dbReference>
<sequence>MSALSEEEQLEGLKSFTKKYGSAIVSGILIALIAFFGWKWWDNKALAESQTNTARVQQIMDEVNAAEGSDQAYQQLIATADKIVKEAPDSAQAIQTQMLLAKLAYDKEDYAGAEKALKKVEDSKVDDAGLVQIVKLRLGYAQLAQKKYDDALKSLSSVTEPAFKAVAEEAKGDVYFAKNDHENAKKAYLNAWNDLVKNKQERPILQIKLQSLGVLVDDPEIERPVLNTQMDENE</sequence>
<feature type="domain" description="Ancillary SecYEG translocon subunit/Cell division coordinator CpoB TPR" evidence="10">
    <location>
        <begin position="14"/>
        <end position="213"/>
    </location>
</feature>
<evidence type="ECO:0000313" key="12">
    <source>
        <dbReference type="Proteomes" id="UP000064939"/>
    </source>
</evidence>
<evidence type="ECO:0000256" key="5">
    <source>
        <dbReference type="ARBA" id="ARBA00023136"/>
    </source>
</evidence>
<evidence type="ECO:0000256" key="2">
    <source>
        <dbReference type="ARBA" id="ARBA00022475"/>
    </source>
</evidence>
<dbReference type="Proteomes" id="UP000064939">
    <property type="component" value="Chromosome"/>
</dbReference>
<evidence type="ECO:0000256" key="3">
    <source>
        <dbReference type="ARBA" id="ARBA00022692"/>
    </source>
</evidence>
<keyword evidence="2" id="KW-1003">Cell membrane</keyword>
<dbReference type="RefSeq" id="WP_054580229.1">
    <property type="nucleotide sequence ID" value="NZ_CP012808.1"/>
</dbReference>
<evidence type="ECO:0000313" key="11">
    <source>
        <dbReference type="EMBL" id="ALH94316.1"/>
    </source>
</evidence>
<evidence type="ECO:0000256" key="9">
    <source>
        <dbReference type="SAM" id="Phobius"/>
    </source>
</evidence>
<keyword evidence="3 9" id="KW-0812">Transmembrane</keyword>
<organism evidence="11 12">
    <name type="scientific">Acinetobacter equi</name>
    <dbReference type="NCBI Taxonomy" id="1324350"/>
    <lineage>
        <taxon>Bacteria</taxon>
        <taxon>Pseudomonadati</taxon>
        <taxon>Pseudomonadota</taxon>
        <taxon>Gammaproteobacteria</taxon>
        <taxon>Moraxellales</taxon>
        <taxon>Moraxellaceae</taxon>
        <taxon>Acinetobacter</taxon>
    </lineage>
</organism>
<dbReference type="KEGG" id="aei:AOY20_01475"/>
<keyword evidence="6" id="KW-0143">Chaperone</keyword>
<dbReference type="PANTHER" id="PTHR38035:SF1">
    <property type="entry name" value="ANCILLARY SECYEG TRANSLOCON SUBUNIT"/>
    <property type="match status" value="1"/>
</dbReference>